<gene>
    <name evidence="2" type="ordered locus">CA_C1103</name>
</gene>
<organism evidence="2 3">
    <name type="scientific">Clostridium acetobutylicum (strain ATCC 824 / DSM 792 / JCM 1419 / IAM 19013 / LMG 5710 / NBRC 13948 / NRRL B-527 / VKM B-1787 / 2291 / W)</name>
    <dbReference type="NCBI Taxonomy" id="272562"/>
    <lineage>
        <taxon>Bacteria</taxon>
        <taxon>Bacillati</taxon>
        <taxon>Bacillota</taxon>
        <taxon>Clostridia</taxon>
        <taxon>Eubacteriales</taxon>
        <taxon>Clostridiaceae</taxon>
        <taxon>Clostridium</taxon>
    </lineage>
</organism>
<dbReference type="PATRIC" id="fig|272562.8.peg.1311"/>
<dbReference type="AlphaFoldDB" id="Q97K18"/>
<evidence type="ECO:0000313" key="2">
    <source>
        <dbReference type="EMBL" id="AAK79077.1"/>
    </source>
</evidence>
<dbReference type="GeneID" id="44997615"/>
<dbReference type="InterPro" id="IPR025827">
    <property type="entry name" value="Zn_ribbon_recom_dom"/>
</dbReference>
<evidence type="ECO:0000313" key="3">
    <source>
        <dbReference type="Proteomes" id="UP000000814"/>
    </source>
</evidence>
<keyword evidence="3" id="KW-1185">Reference proteome</keyword>
<feature type="domain" description="Recombinase zinc beta ribbon" evidence="1">
    <location>
        <begin position="4"/>
        <end position="57"/>
    </location>
</feature>
<dbReference type="KEGG" id="cac:CA_C1103"/>
<dbReference type="PIR" id="B97036">
    <property type="entry name" value="B97036"/>
</dbReference>
<sequence>MKHLFSKKIVCMNCGKFFNFKNDNGIYIYICSGYKNYGSKFCPRNVVHEKDLISLVKLHMSKHLNKSHKKQILYEDLERFIKENIVKIEVDKDNIEILYSDCTRSFWNKKDLIL</sequence>
<dbReference type="RefSeq" id="WP_010964418.1">
    <property type="nucleotide sequence ID" value="NC_003030.1"/>
</dbReference>
<protein>
    <submittedName>
        <fullName evidence="2">Possible metal-binding domain, related to a correspondent domain of site-specific recombinase</fullName>
    </submittedName>
</protein>
<proteinExistence type="predicted"/>
<dbReference type="Proteomes" id="UP000000814">
    <property type="component" value="Chromosome"/>
</dbReference>
<dbReference type="EMBL" id="AE001437">
    <property type="protein sequence ID" value="AAK79077.1"/>
    <property type="molecule type" value="Genomic_DNA"/>
</dbReference>
<dbReference type="STRING" id="272562.CA_C1103"/>
<reference evidence="2 3" key="1">
    <citation type="journal article" date="2001" name="J. Bacteriol.">
        <title>Genome sequence and comparative analysis of the solvent-producing bacterium Clostridium acetobutylicum.</title>
        <authorList>
            <person name="Nolling J."/>
            <person name="Breton G."/>
            <person name="Omelchenko M.V."/>
            <person name="Makarova K.S."/>
            <person name="Zeng Q."/>
            <person name="Gibson R."/>
            <person name="Lee H.M."/>
            <person name="Dubois J."/>
            <person name="Qiu D."/>
            <person name="Hitti J."/>
            <person name="Wolf Y.I."/>
            <person name="Tatusov R.L."/>
            <person name="Sabathe F."/>
            <person name="Doucette-Stamm L."/>
            <person name="Soucaille P."/>
            <person name="Daly M.J."/>
            <person name="Bennett G.N."/>
            <person name="Koonin E.V."/>
            <person name="Smith D.R."/>
        </authorList>
    </citation>
    <scope>NUCLEOTIDE SEQUENCE [LARGE SCALE GENOMIC DNA]</scope>
    <source>
        <strain evidence="3">ATCC 824 / DSM 792 / JCM 1419 / LMG 5710 / VKM B-1787</strain>
    </source>
</reference>
<evidence type="ECO:0000259" key="1">
    <source>
        <dbReference type="Pfam" id="PF13408"/>
    </source>
</evidence>
<name>Q97K18_CLOAB</name>
<dbReference type="HOGENOM" id="CLU_2116663_0_0_9"/>
<dbReference type="Pfam" id="PF13408">
    <property type="entry name" value="Zn_ribbon_recom"/>
    <property type="match status" value="1"/>
</dbReference>
<dbReference type="OrthoDB" id="9769353at2"/>
<accession>Q97K18</accession>